<dbReference type="InterPro" id="IPR036721">
    <property type="entry name" value="RCK_C_sf"/>
</dbReference>
<proteinExistence type="predicted"/>
<name>A0A919IM06_9ACTN</name>
<keyword evidence="2" id="KW-0812">Transmembrane</keyword>
<dbReference type="AlphaFoldDB" id="A0A919IM06"/>
<dbReference type="GO" id="GO:0005886">
    <property type="term" value="C:plasma membrane"/>
    <property type="evidence" value="ECO:0007669"/>
    <property type="project" value="UniProtKB-SubCell"/>
</dbReference>
<evidence type="ECO:0000313" key="6">
    <source>
        <dbReference type="Proteomes" id="UP000619479"/>
    </source>
</evidence>
<sequence>MPGHDERRPREARRWTRMAVSVQGPPTVFLVLRRMRVPLIVLITIFAVSVLGLTLIPGRDGAGQAARMGFFDAFYFMSYTATTIGYGEIPHAFTGAQRLWVTATIYLTVIGWAYAIGSLLTLLQDRAFRQALALQRFTRTVARLREPFLLIAGYGQTGQLLGRELDALGRRLVVIDTDAERVDALDIDAYRSDVPGLSGDARNPQTIEHAGLGHPYCEGVLALTDDDEVNLAVTMTAALVRPELPVIARTVSPAVEHRMAAFGSPTVVNPFDRYGDHLRLALRAPSSYQLMVWLESGPGAELPERSQPPRAGRWVLCGYGRFGRELTEDLHAEGLTVTAIDIQAQAGAEPWVIVGDGSEPHVMAEADLAHAVGFVAGTDNDTTNLSLVAAARHINPDLFVASRQNRPETAPLFAAMEIDSLLVPAEVVAHEIYAQLSTPLLWRFLREMPALGDEWARAMVERLRQHCGSRLPGLWRTTLDANDAPALTRRLRDGQATLGDLLRDPDDREQRLDIVPLLILRDGQATLGPADDDVLRAGDEILLAGQPSDQRALLDTLTIDSVSQYVLYGRRVPSSWILQRLTRTRP</sequence>
<dbReference type="InterPro" id="IPR006037">
    <property type="entry name" value="RCK_C"/>
</dbReference>
<dbReference type="EMBL" id="BOMH01000045">
    <property type="protein sequence ID" value="GID68354.1"/>
    <property type="molecule type" value="Genomic_DNA"/>
</dbReference>
<dbReference type="PROSITE" id="PS51202">
    <property type="entry name" value="RCK_C"/>
    <property type="match status" value="1"/>
</dbReference>
<accession>A0A919IM06</accession>
<keyword evidence="2" id="KW-1133">Transmembrane helix</keyword>
<dbReference type="PANTHER" id="PTHR43833">
    <property type="entry name" value="POTASSIUM CHANNEL PROTEIN 2-RELATED-RELATED"/>
    <property type="match status" value="1"/>
</dbReference>
<comment type="subcellular location">
    <subcellularLocation>
        <location evidence="1">Cell membrane</location>
        <topology evidence="1">Multi-pass membrane protein</topology>
    </subcellularLocation>
</comment>
<dbReference type="InterPro" id="IPR036291">
    <property type="entry name" value="NAD(P)-bd_dom_sf"/>
</dbReference>
<keyword evidence="2" id="KW-0472">Membrane</keyword>
<feature type="transmembrane region" description="Helical" evidence="2">
    <location>
        <begin position="68"/>
        <end position="87"/>
    </location>
</feature>
<keyword evidence="6" id="KW-1185">Reference proteome</keyword>
<protein>
    <recommendedName>
        <fullName evidence="7">Potassium channel protein</fullName>
    </recommendedName>
</protein>
<dbReference type="PANTHER" id="PTHR43833:SF11">
    <property type="entry name" value="VOLTAGE-GATED POTASSIUM CHANNEL KCH"/>
    <property type="match status" value="1"/>
</dbReference>
<evidence type="ECO:0000259" key="4">
    <source>
        <dbReference type="PROSITE" id="PS51202"/>
    </source>
</evidence>
<evidence type="ECO:0000259" key="3">
    <source>
        <dbReference type="PROSITE" id="PS51201"/>
    </source>
</evidence>
<dbReference type="GO" id="GO:0006813">
    <property type="term" value="P:potassium ion transport"/>
    <property type="evidence" value="ECO:0007669"/>
    <property type="project" value="InterPro"/>
</dbReference>
<dbReference type="GO" id="GO:0008324">
    <property type="term" value="F:monoatomic cation transmembrane transporter activity"/>
    <property type="evidence" value="ECO:0007669"/>
    <property type="project" value="InterPro"/>
</dbReference>
<dbReference type="Proteomes" id="UP000619479">
    <property type="component" value="Unassembled WGS sequence"/>
</dbReference>
<evidence type="ECO:0008006" key="7">
    <source>
        <dbReference type="Google" id="ProtNLM"/>
    </source>
</evidence>
<dbReference type="SUPFAM" id="SSF116726">
    <property type="entry name" value="TrkA C-terminal domain-like"/>
    <property type="match status" value="1"/>
</dbReference>
<evidence type="ECO:0000256" key="2">
    <source>
        <dbReference type="SAM" id="Phobius"/>
    </source>
</evidence>
<organism evidence="5 6">
    <name type="scientific">Actinoplanes cyaneus</name>
    <dbReference type="NCBI Taxonomy" id="52696"/>
    <lineage>
        <taxon>Bacteria</taxon>
        <taxon>Bacillati</taxon>
        <taxon>Actinomycetota</taxon>
        <taxon>Actinomycetes</taxon>
        <taxon>Micromonosporales</taxon>
        <taxon>Micromonosporaceae</taxon>
        <taxon>Actinoplanes</taxon>
    </lineage>
</organism>
<dbReference type="PROSITE" id="PS51201">
    <property type="entry name" value="RCK_N"/>
    <property type="match status" value="2"/>
</dbReference>
<dbReference type="Gene3D" id="1.10.287.70">
    <property type="match status" value="1"/>
</dbReference>
<feature type="domain" description="RCK N-terminal" evidence="3">
    <location>
        <begin position="146"/>
        <end position="269"/>
    </location>
</feature>
<evidence type="ECO:0000256" key="1">
    <source>
        <dbReference type="ARBA" id="ARBA00004651"/>
    </source>
</evidence>
<dbReference type="InterPro" id="IPR050721">
    <property type="entry name" value="Trk_Ktr_HKT_K-transport"/>
</dbReference>
<feature type="domain" description="RCK N-terminal" evidence="3">
    <location>
        <begin position="311"/>
        <end position="422"/>
    </location>
</feature>
<dbReference type="SUPFAM" id="SSF81324">
    <property type="entry name" value="Voltage-gated potassium channels"/>
    <property type="match status" value="1"/>
</dbReference>
<dbReference type="SUPFAM" id="SSF51735">
    <property type="entry name" value="NAD(P)-binding Rossmann-fold domains"/>
    <property type="match status" value="2"/>
</dbReference>
<feature type="transmembrane region" description="Helical" evidence="2">
    <location>
        <begin position="37"/>
        <end position="56"/>
    </location>
</feature>
<dbReference type="RefSeq" id="WP_203747620.1">
    <property type="nucleotide sequence ID" value="NZ_BAAAUC010000022.1"/>
</dbReference>
<evidence type="ECO:0000313" key="5">
    <source>
        <dbReference type="EMBL" id="GID68354.1"/>
    </source>
</evidence>
<feature type="transmembrane region" description="Helical" evidence="2">
    <location>
        <begin position="99"/>
        <end position="123"/>
    </location>
</feature>
<comment type="caution">
    <text evidence="5">The sequence shown here is derived from an EMBL/GenBank/DDBJ whole genome shotgun (WGS) entry which is preliminary data.</text>
</comment>
<reference evidence="5" key="1">
    <citation type="submission" date="2021-01" db="EMBL/GenBank/DDBJ databases">
        <title>Whole genome shotgun sequence of Actinoplanes cyaneus NBRC 14990.</title>
        <authorList>
            <person name="Komaki H."/>
            <person name="Tamura T."/>
        </authorList>
    </citation>
    <scope>NUCLEOTIDE SEQUENCE</scope>
    <source>
        <strain evidence="5">NBRC 14990</strain>
    </source>
</reference>
<dbReference type="Gene3D" id="3.40.50.720">
    <property type="entry name" value="NAD(P)-binding Rossmann-like Domain"/>
    <property type="match status" value="2"/>
</dbReference>
<dbReference type="Pfam" id="PF02254">
    <property type="entry name" value="TrkA_N"/>
    <property type="match status" value="2"/>
</dbReference>
<dbReference type="InterPro" id="IPR003148">
    <property type="entry name" value="RCK_N"/>
</dbReference>
<dbReference type="InterPro" id="IPR013099">
    <property type="entry name" value="K_chnl_dom"/>
</dbReference>
<feature type="domain" description="RCK C-terminal" evidence="4">
    <location>
        <begin position="479"/>
        <end position="559"/>
    </location>
</feature>
<gene>
    <name evidence="5" type="ORF">Acy02nite_62350</name>
</gene>
<dbReference type="Pfam" id="PF07885">
    <property type="entry name" value="Ion_trans_2"/>
    <property type="match status" value="1"/>
</dbReference>